<reference evidence="1" key="2">
    <citation type="submission" date="2025-09" db="UniProtKB">
        <authorList>
            <consortium name="Ensembl"/>
        </authorList>
    </citation>
    <scope>IDENTIFICATION</scope>
</reference>
<reference evidence="1" key="1">
    <citation type="submission" date="2025-08" db="UniProtKB">
        <authorList>
            <consortium name="Ensembl"/>
        </authorList>
    </citation>
    <scope>IDENTIFICATION</scope>
</reference>
<dbReference type="AlphaFoldDB" id="A0A8C0KM07"/>
<accession>A0A8C0KM07</accession>
<protein>
    <submittedName>
        <fullName evidence="1">Uncharacterized protein</fullName>
    </submittedName>
</protein>
<dbReference type="Proteomes" id="UP000694391">
    <property type="component" value="Unplaced"/>
</dbReference>
<sequence length="131" mass="14418">YSLLSSHIHAGRRGAIFEENAAKDDRVFQLAVSDLSLNDDILQSEKITYSIKVIEANNPSCLCFPHAVLAPPHSLLTFLASFDFPLPCGVLQARSFCFWMMPNPRRPPPTPSAGPQGVKIMLLPRVTVSGR</sequence>
<proteinExistence type="predicted"/>
<dbReference type="Ensembl" id="ENSCAFT00020019910.1">
    <property type="protein sequence ID" value="ENSCAFP00020017153.1"/>
    <property type="gene ID" value="ENSCAFG00020013732.1"/>
</dbReference>
<dbReference type="PANTHER" id="PTHR36687">
    <property type="entry name" value="GLUTAMATE RECEPTOR IONOTROPIC, DELTA-2-RELATED"/>
    <property type="match status" value="1"/>
</dbReference>
<keyword evidence="2" id="KW-1185">Reference proteome</keyword>
<evidence type="ECO:0000313" key="1">
    <source>
        <dbReference type="Ensembl" id="ENSCAFP00020017153.1"/>
    </source>
</evidence>
<organism evidence="1 2">
    <name type="scientific">Canis lupus dingo</name>
    <name type="common">dingo</name>
    <dbReference type="NCBI Taxonomy" id="286419"/>
    <lineage>
        <taxon>Eukaryota</taxon>
        <taxon>Metazoa</taxon>
        <taxon>Chordata</taxon>
        <taxon>Craniata</taxon>
        <taxon>Vertebrata</taxon>
        <taxon>Euteleostomi</taxon>
        <taxon>Mammalia</taxon>
        <taxon>Eutheria</taxon>
        <taxon>Laurasiatheria</taxon>
        <taxon>Carnivora</taxon>
        <taxon>Caniformia</taxon>
        <taxon>Canidae</taxon>
        <taxon>Canis</taxon>
    </lineage>
</organism>
<dbReference type="InterPro" id="IPR043373">
    <property type="entry name" value="IGluR_D"/>
</dbReference>
<evidence type="ECO:0000313" key="2">
    <source>
        <dbReference type="Proteomes" id="UP000694391"/>
    </source>
</evidence>
<name>A0A8C0KM07_CANLU</name>
<dbReference type="PANTHER" id="PTHR36687:SF2">
    <property type="entry name" value="GLUTAMATE RECEPTOR IONOTROPIC, DELTA-1"/>
    <property type="match status" value="1"/>
</dbReference>
<dbReference type="Gene3D" id="3.40.50.2300">
    <property type="match status" value="1"/>
</dbReference>
<dbReference type="GeneTree" id="ENSGT00950000186100"/>